<comment type="similarity">
    <text evidence="1">Belongs to the sigma-70 factor family. ECF subfamily.</text>
</comment>
<dbReference type="GO" id="GO:0016987">
    <property type="term" value="F:sigma factor activity"/>
    <property type="evidence" value="ECO:0007669"/>
    <property type="project" value="UniProtKB-KW"/>
</dbReference>
<dbReference type="InterPro" id="IPR013324">
    <property type="entry name" value="RNA_pol_sigma_r3/r4-like"/>
</dbReference>
<protein>
    <submittedName>
        <fullName evidence="6">Sigma-70 family RNA polymerase sigma factor</fullName>
    </submittedName>
</protein>
<evidence type="ECO:0000256" key="4">
    <source>
        <dbReference type="ARBA" id="ARBA00023163"/>
    </source>
</evidence>
<proteinExistence type="inferred from homology"/>
<dbReference type="GO" id="GO:0006352">
    <property type="term" value="P:DNA-templated transcription initiation"/>
    <property type="evidence" value="ECO:0007669"/>
    <property type="project" value="InterPro"/>
</dbReference>
<evidence type="ECO:0000256" key="2">
    <source>
        <dbReference type="ARBA" id="ARBA00023015"/>
    </source>
</evidence>
<evidence type="ECO:0000259" key="5">
    <source>
        <dbReference type="Pfam" id="PF08281"/>
    </source>
</evidence>
<evidence type="ECO:0000313" key="6">
    <source>
        <dbReference type="EMBL" id="MCL7748669.1"/>
    </source>
</evidence>
<dbReference type="AlphaFoldDB" id="A0A9X2CUU8"/>
<feature type="domain" description="RNA polymerase sigma factor 70 region 4 type 2" evidence="5">
    <location>
        <begin position="59"/>
        <end position="110"/>
    </location>
</feature>
<keyword evidence="2" id="KW-0805">Transcription regulation</keyword>
<dbReference type="Gene3D" id="1.10.10.10">
    <property type="entry name" value="Winged helix-like DNA-binding domain superfamily/Winged helix DNA-binding domain"/>
    <property type="match status" value="1"/>
</dbReference>
<keyword evidence="4" id="KW-0804">Transcription</keyword>
<evidence type="ECO:0000256" key="1">
    <source>
        <dbReference type="ARBA" id="ARBA00010641"/>
    </source>
</evidence>
<dbReference type="PANTHER" id="PTHR43133">
    <property type="entry name" value="RNA POLYMERASE ECF-TYPE SIGMA FACTO"/>
    <property type="match status" value="1"/>
</dbReference>
<organism evidence="6 7">
    <name type="scientific">Halalkalibacter alkaliphilus</name>
    <dbReference type="NCBI Taxonomy" id="2917993"/>
    <lineage>
        <taxon>Bacteria</taxon>
        <taxon>Bacillati</taxon>
        <taxon>Bacillota</taxon>
        <taxon>Bacilli</taxon>
        <taxon>Bacillales</taxon>
        <taxon>Bacillaceae</taxon>
        <taxon>Halalkalibacter</taxon>
    </lineage>
</organism>
<accession>A0A9X2CUU8</accession>
<name>A0A9X2CUU8_9BACI</name>
<keyword evidence="3" id="KW-0731">Sigma factor</keyword>
<dbReference type="Pfam" id="PF08281">
    <property type="entry name" value="Sigma70_r4_2"/>
    <property type="match status" value="1"/>
</dbReference>
<dbReference type="InterPro" id="IPR036388">
    <property type="entry name" value="WH-like_DNA-bd_sf"/>
</dbReference>
<keyword evidence="7" id="KW-1185">Reference proteome</keyword>
<dbReference type="CDD" id="cd06171">
    <property type="entry name" value="Sigma70_r4"/>
    <property type="match status" value="1"/>
</dbReference>
<reference evidence="6" key="1">
    <citation type="submission" date="2022-02" db="EMBL/GenBank/DDBJ databases">
        <title>Halalkalibacter sp. nov. isolated from Lonar Lake, India.</title>
        <authorList>
            <person name="Joshi A."/>
            <person name="Thite S."/>
            <person name="Lodha T."/>
        </authorList>
    </citation>
    <scope>NUCLEOTIDE SEQUENCE</scope>
    <source>
        <strain evidence="6">MEB205</strain>
    </source>
</reference>
<dbReference type="PANTHER" id="PTHR43133:SF51">
    <property type="entry name" value="RNA POLYMERASE SIGMA FACTOR"/>
    <property type="match status" value="1"/>
</dbReference>
<dbReference type="InterPro" id="IPR013249">
    <property type="entry name" value="RNA_pol_sigma70_r4_t2"/>
</dbReference>
<dbReference type="EMBL" id="JAKRYL010000018">
    <property type="protein sequence ID" value="MCL7748669.1"/>
    <property type="molecule type" value="Genomic_DNA"/>
</dbReference>
<dbReference type="InterPro" id="IPR013325">
    <property type="entry name" value="RNA_pol_sigma_r2"/>
</dbReference>
<sequence>MLKAYQKIHTLREPAYFKTWLVRIVMNECHQLNRNRKNLVSIEESTEPYSKDHGYEKIDLEQMLDSLPKEQKQLLKLYHLDDISIHELSLIFEVPENTIKTRLRRAREKMREELTKHEEVSTWKNGKNN</sequence>
<dbReference type="NCBIfam" id="TIGR02937">
    <property type="entry name" value="sigma70-ECF"/>
    <property type="match status" value="1"/>
</dbReference>
<dbReference type="GO" id="GO:0003677">
    <property type="term" value="F:DNA binding"/>
    <property type="evidence" value="ECO:0007669"/>
    <property type="project" value="InterPro"/>
</dbReference>
<dbReference type="InterPro" id="IPR039425">
    <property type="entry name" value="RNA_pol_sigma-70-like"/>
</dbReference>
<dbReference type="Proteomes" id="UP001139150">
    <property type="component" value="Unassembled WGS sequence"/>
</dbReference>
<evidence type="ECO:0000313" key="7">
    <source>
        <dbReference type="Proteomes" id="UP001139150"/>
    </source>
</evidence>
<gene>
    <name evidence="6" type="ORF">MF646_16200</name>
</gene>
<dbReference type="InterPro" id="IPR014284">
    <property type="entry name" value="RNA_pol_sigma-70_dom"/>
</dbReference>
<evidence type="ECO:0000256" key="3">
    <source>
        <dbReference type="ARBA" id="ARBA00023082"/>
    </source>
</evidence>
<dbReference type="Gene3D" id="1.10.1740.10">
    <property type="match status" value="1"/>
</dbReference>
<dbReference type="SUPFAM" id="SSF88946">
    <property type="entry name" value="Sigma2 domain of RNA polymerase sigma factors"/>
    <property type="match status" value="1"/>
</dbReference>
<comment type="caution">
    <text evidence="6">The sequence shown here is derived from an EMBL/GenBank/DDBJ whole genome shotgun (WGS) entry which is preliminary data.</text>
</comment>
<dbReference type="SUPFAM" id="SSF88659">
    <property type="entry name" value="Sigma3 and sigma4 domains of RNA polymerase sigma factors"/>
    <property type="match status" value="1"/>
</dbReference>